<dbReference type="EMBL" id="JBGMEF010000017">
    <property type="protein sequence ID" value="MFO3666886.1"/>
    <property type="molecule type" value="Genomic_DNA"/>
</dbReference>
<dbReference type="SMART" id="SM00529">
    <property type="entry name" value="HTH_DTXR"/>
    <property type="match status" value="1"/>
</dbReference>
<sequence length="220" mass="25302">MEKINPQREDYLTIIYKLMQENDKITNKDISQALDISPPSVTEMLKKLKAEGLIKDDKTNFLTDKGVSLARLLISKHRLWEYFLQETLDYSWKDVHEIANKLQSATPDDLLDKLNDFLGHPKYCPHGSVIYINNEGTGRDLVRMSESKAGATYTIRRIRDERSLLNYAESMGIDIGDRVKIVKFDPFDMTAIIEKDGIEKRISPKACVDIYLLEEDDGDK</sequence>
<feature type="domain" description="HTH dtxR-type" evidence="12">
    <location>
        <begin position="1"/>
        <end position="63"/>
    </location>
</feature>
<dbReference type="SUPFAM" id="SSF47979">
    <property type="entry name" value="Iron-dependent repressor protein, dimerization domain"/>
    <property type="match status" value="1"/>
</dbReference>
<keyword evidence="10" id="KW-0464">Manganese</keyword>
<comment type="subcellular location">
    <subcellularLocation>
        <location evidence="1">Cytoplasm</location>
    </subcellularLocation>
</comment>
<comment type="subunit">
    <text evidence="3">Homodimer.</text>
</comment>
<dbReference type="InterPro" id="IPR001367">
    <property type="entry name" value="Fe_dep_repressor"/>
</dbReference>
<evidence type="ECO:0000256" key="5">
    <source>
        <dbReference type="ARBA" id="ARBA00022491"/>
    </source>
</evidence>
<dbReference type="InterPro" id="IPR036421">
    <property type="entry name" value="Fe_dep_repressor_sf"/>
</dbReference>
<keyword evidence="5" id="KW-0678">Repressor</keyword>
<organism evidence="13 14">
    <name type="scientific">Anaerococcus kampingae</name>
    <dbReference type="NCBI Taxonomy" id="3115614"/>
    <lineage>
        <taxon>Bacteria</taxon>
        <taxon>Bacillati</taxon>
        <taxon>Bacillota</taxon>
        <taxon>Tissierellia</taxon>
        <taxon>Tissierellales</taxon>
        <taxon>Peptoniphilaceae</taxon>
        <taxon>Anaerococcus</taxon>
    </lineage>
</organism>
<reference evidence="13 14" key="1">
    <citation type="journal article" date="2025" name="Anaerobe">
        <title>Description of Anaerococcus kampingiae sp. nov., Anaerococcus groningensis sp. nov., Anaerococcus martiniensis sp. nov., and Anaerococcus cruorum sp. nov., isolated from human clinical specimens.</title>
        <authorList>
            <person name="Boiten K.E."/>
            <person name="Meijer J."/>
            <person name="van Wezel E.M."/>
            <person name="Veloo A.C.M."/>
        </authorList>
    </citation>
    <scope>NUCLEOTIDE SEQUENCE [LARGE SCALE GENOMIC DNA]</scope>
    <source>
        <strain evidence="13 14">ENR0874</strain>
    </source>
</reference>
<dbReference type="InterPro" id="IPR022689">
    <property type="entry name" value="Iron_dep_repressor"/>
</dbReference>
<keyword evidence="8" id="KW-0010">Activator</keyword>
<evidence type="ECO:0000256" key="11">
    <source>
        <dbReference type="ARBA" id="ARBA00032593"/>
    </source>
</evidence>
<protein>
    <recommendedName>
        <fullName evidence="11">Manganese transport regulator</fullName>
    </recommendedName>
</protein>
<keyword evidence="6" id="KW-0805">Transcription regulation</keyword>
<dbReference type="Pfam" id="PF02742">
    <property type="entry name" value="Fe_dep_repr_C"/>
    <property type="match status" value="1"/>
</dbReference>
<dbReference type="Gene3D" id="1.10.10.10">
    <property type="entry name" value="Winged helix-like DNA-binding domain superfamily/Winged helix DNA-binding domain"/>
    <property type="match status" value="1"/>
</dbReference>
<evidence type="ECO:0000256" key="8">
    <source>
        <dbReference type="ARBA" id="ARBA00023159"/>
    </source>
</evidence>
<gene>
    <name evidence="13" type="ORF">ACCQ42_03780</name>
</gene>
<dbReference type="Gene3D" id="2.30.30.90">
    <property type="match status" value="1"/>
</dbReference>
<evidence type="ECO:0000256" key="6">
    <source>
        <dbReference type="ARBA" id="ARBA00023015"/>
    </source>
</evidence>
<evidence type="ECO:0000313" key="14">
    <source>
        <dbReference type="Proteomes" id="UP001637994"/>
    </source>
</evidence>
<evidence type="ECO:0000256" key="1">
    <source>
        <dbReference type="ARBA" id="ARBA00004496"/>
    </source>
</evidence>
<dbReference type="InterPro" id="IPR036390">
    <property type="entry name" value="WH_DNA-bd_sf"/>
</dbReference>
<keyword evidence="4" id="KW-0963">Cytoplasm</keyword>
<dbReference type="SUPFAM" id="SSF46785">
    <property type="entry name" value="Winged helix' DNA-binding domain"/>
    <property type="match status" value="1"/>
</dbReference>
<dbReference type="Proteomes" id="UP001637994">
    <property type="component" value="Unassembled WGS sequence"/>
</dbReference>
<evidence type="ECO:0000256" key="10">
    <source>
        <dbReference type="ARBA" id="ARBA00023211"/>
    </source>
</evidence>
<dbReference type="InterPro" id="IPR011991">
    <property type="entry name" value="ArsR-like_HTH"/>
</dbReference>
<proteinExistence type="inferred from homology"/>
<keyword evidence="7" id="KW-0238">DNA-binding</keyword>
<dbReference type="Pfam" id="PF04023">
    <property type="entry name" value="FeoA"/>
    <property type="match status" value="1"/>
</dbReference>
<evidence type="ECO:0000313" key="13">
    <source>
        <dbReference type="EMBL" id="MFO3666886.1"/>
    </source>
</evidence>
<evidence type="ECO:0000256" key="4">
    <source>
        <dbReference type="ARBA" id="ARBA00022490"/>
    </source>
</evidence>
<evidence type="ECO:0000256" key="9">
    <source>
        <dbReference type="ARBA" id="ARBA00023163"/>
    </source>
</evidence>
<evidence type="ECO:0000259" key="12">
    <source>
        <dbReference type="PROSITE" id="PS50944"/>
    </source>
</evidence>
<dbReference type="PANTHER" id="PTHR33238">
    <property type="entry name" value="IRON (METAL) DEPENDENT REPRESSOR, DTXR FAMILY"/>
    <property type="match status" value="1"/>
</dbReference>
<dbReference type="PANTHER" id="PTHR33238:SF11">
    <property type="entry name" value="TRANSCRIPTIONAL REGULATOR MNTR"/>
    <property type="match status" value="1"/>
</dbReference>
<keyword evidence="14" id="KW-1185">Reference proteome</keyword>
<dbReference type="CDD" id="cd00090">
    <property type="entry name" value="HTH_ARSR"/>
    <property type="match status" value="1"/>
</dbReference>
<dbReference type="RefSeq" id="WP_311531139.1">
    <property type="nucleotide sequence ID" value="NZ_JBGMEF010000017.1"/>
</dbReference>
<dbReference type="InterPro" id="IPR022687">
    <property type="entry name" value="HTH_DTXR"/>
</dbReference>
<comment type="similarity">
    <text evidence="2">Belongs to the DtxR/MntR family.</text>
</comment>
<dbReference type="Pfam" id="PF01325">
    <property type="entry name" value="Fe_dep_repress"/>
    <property type="match status" value="1"/>
</dbReference>
<evidence type="ECO:0000256" key="2">
    <source>
        <dbReference type="ARBA" id="ARBA00007871"/>
    </source>
</evidence>
<keyword evidence="9" id="KW-0804">Transcription</keyword>
<dbReference type="InterPro" id="IPR050536">
    <property type="entry name" value="DtxR_MntR_Metal-Reg"/>
</dbReference>
<dbReference type="InterPro" id="IPR036388">
    <property type="entry name" value="WH-like_DNA-bd_sf"/>
</dbReference>
<name>A0ABW9MDK4_9FIRM</name>
<evidence type="ECO:0000256" key="3">
    <source>
        <dbReference type="ARBA" id="ARBA00011738"/>
    </source>
</evidence>
<accession>A0ABW9MDK4</accession>
<comment type="caution">
    <text evidence="13">The sequence shown here is derived from an EMBL/GenBank/DDBJ whole genome shotgun (WGS) entry which is preliminary data.</text>
</comment>
<dbReference type="InterPro" id="IPR007167">
    <property type="entry name" value="Fe-transptr_FeoA-like"/>
</dbReference>
<dbReference type="PROSITE" id="PS50944">
    <property type="entry name" value="HTH_DTXR"/>
    <property type="match status" value="1"/>
</dbReference>
<dbReference type="InterPro" id="IPR038157">
    <property type="entry name" value="FeoA_core_dom"/>
</dbReference>
<evidence type="ECO:0000256" key="7">
    <source>
        <dbReference type="ARBA" id="ARBA00023125"/>
    </source>
</evidence>